<accession>A0A6H1Q0D1</accession>
<dbReference type="Pfam" id="PF13177">
    <property type="entry name" value="DNA_pol3_delta2"/>
    <property type="match status" value="1"/>
</dbReference>
<evidence type="ECO:0000313" key="2">
    <source>
        <dbReference type="Proteomes" id="UP000501094"/>
    </source>
</evidence>
<proteinExistence type="predicted"/>
<reference evidence="1 2" key="1">
    <citation type="journal article" date="2020" name="Nat. Microbiol.">
        <title>Lysogenic host-virus interactions in SAR11 marine bacteria.</title>
        <authorList>
            <person name="Morris R.M."/>
            <person name="Cain K.R."/>
            <person name="Hvorecny K.L."/>
            <person name="Kollman J.M."/>
        </authorList>
    </citation>
    <scope>NUCLEOTIDE SEQUENCE [LARGE SCALE GENOMIC DNA]</scope>
    <source>
        <strain evidence="1 2">NP1</strain>
    </source>
</reference>
<dbReference type="AlphaFoldDB" id="A0A6H1Q0D1"/>
<dbReference type="PANTHER" id="PTHR11669">
    <property type="entry name" value="REPLICATION FACTOR C / DNA POLYMERASE III GAMMA-TAU SUBUNIT"/>
    <property type="match status" value="1"/>
</dbReference>
<evidence type="ECO:0000313" key="1">
    <source>
        <dbReference type="EMBL" id="QIZ20372.1"/>
    </source>
</evidence>
<dbReference type="InterPro" id="IPR027417">
    <property type="entry name" value="P-loop_NTPase"/>
</dbReference>
<dbReference type="PANTHER" id="PTHR11669:SF8">
    <property type="entry name" value="DNA POLYMERASE III SUBUNIT DELTA"/>
    <property type="match status" value="1"/>
</dbReference>
<dbReference type="SUPFAM" id="SSF52540">
    <property type="entry name" value="P-loop containing nucleoside triphosphate hydrolases"/>
    <property type="match status" value="1"/>
</dbReference>
<dbReference type="Proteomes" id="UP000501094">
    <property type="component" value="Chromosome"/>
</dbReference>
<dbReference type="RefSeq" id="WP_168606267.1">
    <property type="nucleotide sequence ID" value="NZ_CP038852.1"/>
</dbReference>
<dbReference type="EMBL" id="CP038852">
    <property type="protein sequence ID" value="QIZ20372.1"/>
    <property type="molecule type" value="Genomic_DNA"/>
</dbReference>
<dbReference type="InterPro" id="IPR050238">
    <property type="entry name" value="DNA_Rep/Repair_Clamp_Loader"/>
</dbReference>
<dbReference type="Gene3D" id="3.40.50.300">
    <property type="entry name" value="P-loop containing nucleotide triphosphate hydrolases"/>
    <property type="match status" value="1"/>
</dbReference>
<protein>
    <submittedName>
        <fullName evidence="1">AAA family ATPase</fullName>
    </submittedName>
</protein>
<gene>
    <name evidence="1" type="ORF">E5R92_01020</name>
</gene>
<name>A0A6H1Q0D1_9PROT</name>
<dbReference type="KEGG" id="peg:E5R92_01020"/>
<dbReference type="GO" id="GO:0006261">
    <property type="term" value="P:DNA-templated DNA replication"/>
    <property type="evidence" value="ECO:0007669"/>
    <property type="project" value="TreeGrafter"/>
</dbReference>
<organism evidence="1 2">
    <name type="scientific">Candidatus Pelagibacter giovannonii</name>
    <dbReference type="NCBI Taxonomy" id="2563896"/>
    <lineage>
        <taxon>Bacteria</taxon>
        <taxon>Pseudomonadati</taxon>
        <taxon>Pseudomonadota</taxon>
        <taxon>Alphaproteobacteria</taxon>
        <taxon>Candidatus Pelagibacterales</taxon>
        <taxon>Candidatus Pelagibacteraceae</taxon>
        <taxon>Candidatus Pelagibacter</taxon>
    </lineage>
</organism>
<sequence length="310" mass="36532">MNLKPSENIKIYGMENFFNELVGLYKQQKIPNKILLSGKKGLGKSTLAYHLINYILSENEEYKYNLENFSINKDNKSYRLLQNNSHPNFYLIDLLTEKKSIDLGQIRKMINYTNKSTFNNMARFILIDNVENLNKNSVNALLKIIEEPNENVFFILINNSEKNILPTLKSRCLTFKISLTFNESLNISNSILEKNVLEFVNYDLLSFYNSPGEIISLFNFAEEKSINLKDHTISSFINLIIENNYYKKNKSIKILLINLIELFFLKKYMITNTKISFINFYHKFIKKIYDTEKFNLDEESLFLEFKSKLL</sequence>
<keyword evidence="2" id="KW-1185">Reference proteome</keyword>